<protein>
    <submittedName>
        <fullName evidence="1">Uncharacterized protein</fullName>
    </submittedName>
</protein>
<reference evidence="1 2" key="1">
    <citation type="submission" date="2021-06" db="EMBL/GenBank/DDBJ databases">
        <title>Caerostris darwini draft genome.</title>
        <authorList>
            <person name="Kono N."/>
            <person name="Arakawa K."/>
        </authorList>
    </citation>
    <scope>NUCLEOTIDE SEQUENCE [LARGE SCALE GENOMIC DNA]</scope>
</reference>
<evidence type="ECO:0000313" key="1">
    <source>
        <dbReference type="EMBL" id="GIY06999.1"/>
    </source>
</evidence>
<name>A0AAV4QFE3_9ARAC</name>
<keyword evidence="2" id="KW-1185">Reference proteome</keyword>
<dbReference type="AlphaFoldDB" id="A0AAV4QFE3"/>
<organism evidence="1 2">
    <name type="scientific">Caerostris darwini</name>
    <dbReference type="NCBI Taxonomy" id="1538125"/>
    <lineage>
        <taxon>Eukaryota</taxon>
        <taxon>Metazoa</taxon>
        <taxon>Ecdysozoa</taxon>
        <taxon>Arthropoda</taxon>
        <taxon>Chelicerata</taxon>
        <taxon>Arachnida</taxon>
        <taxon>Araneae</taxon>
        <taxon>Araneomorphae</taxon>
        <taxon>Entelegynae</taxon>
        <taxon>Araneoidea</taxon>
        <taxon>Araneidae</taxon>
        <taxon>Caerostris</taxon>
    </lineage>
</organism>
<accession>A0AAV4QFE3</accession>
<dbReference type="EMBL" id="BPLQ01004281">
    <property type="protein sequence ID" value="GIY06999.1"/>
    <property type="molecule type" value="Genomic_DNA"/>
</dbReference>
<gene>
    <name evidence="1" type="ORF">CDAR_14261</name>
</gene>
<proteinExistence type="predicted"/>
<dbReference type="Proteomes" id="UP001054837">
    <property type="component" value="Unassembled WGS sequence"/>
</dbReference>
<comment type="caution">
    <text evidence="1">The sequence shown here is derived from an EMBL/GenBank/DDBJ whole genome shotgun (WGS) entry which is preliminary data.</text>
</comment>
<evidence type="ECO:0000313" key="2">
    <source>
        <dbReference type="Proteomes" id="UP001054837"/>
    </source>
</evidence>
<sequence length="102" mass="11863">MTKIRARSNLGLKSHKEGALLQQSCNILYFIRDKPHANKKRAYRENKCVCCWRQRKSDSSGRDNSSRRGTKRAEGVGVAKMYQLENQKRVTIDENCFRLLLC</sequence>